<accession>A0A1H8PMU3</accession>
<evidence type="ECO:0008006" key="3">
    <source>
        <dbReference type="Google" id="ProtNLM"/>
    </source>
</evidence>
<dbReference type="Proteomes" id="UP000198893">
    <property type="component" value="Unassembled WGS sequence"/>
</dbReference>
<dbReference type="EMBL" id="FODS01000005">
    <property type="protein sequence ID" value="SEO43101.1"/>
    <property type="molecule type" value="Genomic_DNA"/>
</dbReference>
<name>A0A1H8PMU3_9RHOB</name>
<protein>
    <recommendedName>
        <fullName evidence="3">Universal stress protein family protein</fullName>
    </recommendedName>
</protein>
<evidence type="ECO:0000313" key="1">
    <source>
        <dbReference type="EMBL" id="SEO43101.1"/>
    </source>
</evidence>
<dbReference type="STRING" id="569882.SAMN04490248_10564"/>
<dbReference type="RefSeq" id="WP_093116521.1">
    <property type="nucleotide sequence ID" value="NZ_FODS01000005.1"/>
</dbReference>
<organism evidence="1 2">
    <name type="scientific">Salinihabitans flavidus</name>
    <dbReference type="NCBI Taxonomy" id="569882"/>
    <lineage>
        <taxon>Bacteria</taxon>
        <taxon>Pseudomonadati</taxon>
        <taxon>Pseudomonadota</taxon>
        <taxon>Alphaproteobacteria</taxon>
        <taxon>Rhodobacterales</taxon>
        <taxon>Roseobacteraceae</taxon>
        <taxon>Salinihabitans</taxon>
    </lineage>
</organism>
<dbReference type="OrthoDB" id="7738517at2"/>
<reference evidence="1 2" key="1">
    <citation type="submission" date="2016-10" db="EMBL/GenBank/DDBJ databases">
        <authorList>
            <person name="de Groot N.N."/>
        </authorList>
    </citation>
    <scope>NUCLEOTIDE SEQUENCE [LARGE SCALE GENOMIC DNA]</scope>
    <source>
        <strain evidence="1 2">DSM 27842</strain>
    </source>
</reference>
<proteinExistence type="predicted"/>
<keyword evidence="2" id="KW-1185">Reference proteome</keyword>
<evidence type="ECO:0000313" key="2">
    <source>
        <dbReference type="Proteomes" id="UP000198893"/>
    </source>
</evidence>
<gene>
    <name evidence="1" type="ORF">SAMN04490248_10564</name>
</gene>
<dbReference type="AlphaFoldDB" id="A0A1H8PMU3"/>
<sequence>MEETHIRILVGAGSYADARAALMIAERLAEMVRADLGGLLLEESGVFEGAISQAQRVVTLRGAQRLVPPPQERARLWEQEAIAFRNLLTDMAKRRAASWSFERREGETVGALCLAAREWDWLLIGHRKLGRHAGEVVAVLPGDGAQDGAGQLAETLARALGTSVRTVAGDASQVIEKIGRLSVCAVVTDAGNGPFREAEQIRQLVDAARAPVLVMGASALCRTLEHSTQIPPAPEPD</sequence>
<dbReference type="Gene3D" id="3.40.50.12370">
    <property type="match status" value="1"/>
</dbReference>